<keyword evidence="6" id="KW-0539">Nucleus</keyword>
<dbReference type="FunCoup" id="A0A7R8UZT0">
    <property type="interactions" value="460"/>
</dbReference>
<reference evidence="9 10" key="1">
    <citation type="submission" date="2020-11" db="EMBL/GenBank/DDBJ databases">
        <authorList>
            <person name="Wallbank WR R."/>
            <person name="Pardo Diaz C."/>
            <person name="Kozak K."/>
            <person name="Martin S."/>
            <person name="Jiggins C."/>
            <person name="Moest M."/>
            <person name="Warren A I."/>
            <person name="Generalovic N T."/>
            <person name="Byers J.R.P. K."/>
            <person name="Montejo-Kovacevich G."/>
            <person name="Yen C E."/>
        </authorList>
    </citation>
    <scope>NUCLEOTIDE SEQUENCE [LARGE SCALE GENOMIC DNA]</scope>
</reference>
<evidence type="ECO:0000313" key="9">
    <source>
        <dbReference type="EMBL" id="CAD7089501.1"/>
    </source>
</evidence>
<feature type="domain" description="C2H2-type" evidence="8">
    <location>
        <begin position="705"/>
        <end position="725"/>
    </location>
</feature>
<dbReference type="GO" id="GO:0005634">
    <property type="term" value="C:nucleus"/>
    <property type="evidence" value="ECO:0007669"/>
    <property type="project" value="UniProtKB-SubCell"/>
</dbReference>
<feature type="domain" description="C2H2-type" evidence="8">
    <location>
        <begin position="770"/>
        <end position="791"/>
    </location>
</feature>
<dbReference type="Pfam" id="PF25429">
    <property type="entry name" value="zf-POGZ"/>
    <property type="match status" value="1"/>
</dbReference>
<protein>
    <recommendedName>
        <fullName evidence="8">C2H2-type domain-containing protein</fullName>
    </recommendedName>
</protein>
<proteinExistence type="predicted"/>
<feature type="compositionally biased region" description="Basic and acidic residues" evidence="7">
    <location>
        <begin position="135"/>
        <end position="150"/>
    </location>
</feature>
<dbReference type="InterPro" id="IPR050888">
    <property type="entry name" value="ZnF_C2H2-type_TF"/>
</dbReference>
<evidence type="ECO:0000256" key="5">
    <source>
        <dbReference type="ARBA" id="ARBA00022833"/>
    </source>
</evidence>
<sequence length="1157" mass="130196">MISVRKMEILDDEEETPMMVDMECWEDELSPEQKAAYKQLEKEHKIVKNELDKIVGMDSCKMVFNGLQFKIIEVDGPISKLPSGSRERRKPPTPPPTYRRDSRYRDGTLKKRPIIIDDDDDDEDDVPLAKRIANIKKEAKLKKQESEGKSKKSHHHHHKSSPKEKEVDEALCRPVESSAMGGLTIGNVAKKNVLTGPDSKELTFSKIQGKTFPSLVVVARPSLRVNAITTTNRPELDSKVKVVLILTPAKFTEWLIQQGLLRSEQKCLKHRKNDLKLGVYSDVSKFPYSGGYVWISDCRPVRFISVFNGSIFEGAPHPPSCILKLVYHWSCQTSIQNVIQWVKVDSFYVKTVYTWLRAICSIAIYQHLKPMGGIGKYIEVGVISLGTTTQDGQQRQVKVEVLGVFDPFTKVIRLRAIEPINEKEVSYKKRFVKILEPLKDWVLKESNLTIDLTIDKGVLVGMGFKNIIQIPAADKTAKHSNAHVMDYLRRIVPRMFQNTLSLLSREMIQQFLDELVWREQYGTSPLETFNNITKHISEQTRVDSMESLITRLNKVATNPFNCAQINTTPEPMSSTSPPSILKSGALKKIPVVVKKEEPPAHTPSRRGRKPGSTNKQSNQKQNTKRAAASISPEREKKEKKKEKSPVVAPPTEPRRKQAIKAAKDDGDKDKDDESVLFEETFYGVLNGLSSEDHKFPIVETFSVQCPDCKQTFDNNIKLQTHIFDHLVSDAQNPLQCICCLERFENEEKLKKHQDFIHALITKNPAQTYNCIICEARFNSIPMLSGHTQKTHCVLDMPYRCGVCDYRCSSRRKVIEHFHQSHNRVGVLQCNFCLLVFQVYGNEGPLLEPVSKYVEHIQQHFVKTLAKKCSKCALSFLNRGSLKTHLLFDHQSFAGVGGVKPLIPNTIYATMAKLKTTQKPTSAYTSLKDFNDVTQCLTPGKACIECDAAFEEENHLIGFLKCQKCRYQTCCVRAMLDHSSSCQTGVNPESNVHIELDTEMHCVCGFSNCDGNSMARHLATCDHKSAYPSVESAQENTVKRNMLDMLGLMRRPGESDDIASGNPEEQANESDVQMSEQSKAEGSTVEGQQSILESSSDTGQIGETPSLQEDSTAVSDNVNENPSDAARPPEMSGTTEFQVQSEGTTEFGSLQIEPMETT</sequence>
<dbReference type="Gene3D" id="3.30.160.60">
    <property type="entry name" value="Classic Zinc Finger"/>
    <property type="match status" value="2"/>
</dbReference>
<evidence type="ECO:0000259" key="8">
    <source>
        <dbReference type="PROSITE" id="PS00028"/>
    </source>
</evidence>
<evidence type="ECO:0000256" key="4">
    <source>
        <dbReference type="ARBA" id="ARBA00022771"/>
    </source>
</evidence>
<name>A0A7R8UZT0_HERIL</name>
<feature type="compositionally biased region" description="Acidic residues" evidence="7">
    <location>
        <begin position="116"/>
        <end position="126"/>
    </location>
</feature>
<evidence type="ECO:0000256" key="6">
    <source>
        <dbReference type="ARBA" id="ARBA00023242"/>
    </source>
</evidence>
<feature type="region of interest" description="Disordered" evidence="7">
    <location>
        <begin position="566"/>
        <end position="672"/>
    </location>
</feature>
<dbReference type="PROSITE" id="PS00028">
    <property type="entry name" value="ZINC_FINGER_C2H2_1"/>
    <property type="match status" value="5"/>
</dbReference>
<keyword evidence="4" id="KW-0863">Zinc-finger</keyword>
<feature type="compositionally biased region" description="Polar residues" evidence="7">
    <location>
        <begin position="1062"/>
        <end position="1121"/>
    </location>
</feature>
<feature type="compositionally biased region" description="Basic residues" evidence="7">
    <location>
        <begin position="151"/>
        <end position="160"/>
    </location>
</feature>
<dbReference type="GO" id="GO:0008270">
    <property type="term" value="F:zinc ion binding"/>
    <property type="evidence" value="ECO:0007669"/>
    <property type="project" value="UniProtKB-KW"/>
</dbReference>
<feature type="compositionally biased region" description="Polar residues" evidence="7">
    <location>
        <begin position="611"/>
        <end position="621"/>
    </location>
</feature>
<feature type="compositionally biased region" description="Basic and acidic residues" evidence="7">
    <location>
        <begin position="98"/>
        <end position="109"/>
    </location>
</feature>
<feature type="domain" description="C2H2-type" evidence="8">
    <location>
        <begin position="736"/>
        <end position="757"/>
    </location>
</feature>
<dbReference type="InterPro" id="IPR013087">
    <property type="entry name" value="Znf_C2H2_type"/>
</dbReference>
<organism evidence="9 10">
    <name type="scientific">Hermetia illucens</name>
    <name type="common">Black soldier fly</name>
    <dbReference type="NCBI Taxonomy" id="343691"/>
    <lineage>
        <taxon>Eukaryota</taxon>
        <taxon>Metazoa</taxon>
        <taxon>Ecdysozoa</taxon>
        <taxon>Arthropoda</taxon>
        <taxon>Hexapoda</taxon>
        <taxon>Insecta</taxon>
        <taxon>Pterygota</taxon>
        <taxon>Neoptera</taxon>
        <taxon>Endopterygota</taxon>
        <taxon>Diptera</taxon>
        <taxon>Brachycera</taxon>
        <taxon>Stratiomyomorpha</taxon>
        <taxon>Stratiomyidae</taxon>
        <taxon>Hermetiinae</taxon>
        <taxon>Hermetia</taxon>
    </lineage>
</organism>
<feature type="region of interest" description="Disordered" evidence="7">
    <location>
        <begin position="78"/>
        <end position="169"/>
    </location>
</feature>
<keyword evidence="5" id="KW-0862">Zinc</keyword>
<dbReference type="EMBL" id="LR899012">
    <property type="protein sequence ID" value="CAD7089501.1"/>
    <property type="molecule type" value="Genomic_DNA"/>
</dbReference>
<feature type="domain" description="C2H2-type" evidence="8">
    <location>
        <begin position="800"/>
        <end position="821"/>
    </location>
</feature>
<dbReference type="Proteomes" id="UP000594454">
    <property type="component" value="Chromosome 4"/>
</dbReference>
<feature type="compositionally biased region" description="Low complexity" evidence="7">
    <location>
        <begin position="567"/>
        <end position="579"/>
    </location>
</feature>
<evidence type="ECO:0000256" key="3">
    <source>
        <dbReference type="ARBA" id="ARBA00022737"/>
    </source>
</evidence>
<gene>
    <name evidence="9" type="ORF">HERILL_LOCUS12043</name>
</gene>
<dbReference type="AlphaFoldDB" id="A0A7R8UZT0"/>
<dbReference type="SMART" id="SM00355">
    <property type="entry name" value="ZnF_C2H2"/>
    <property type="match status" value="5"/>
</dbReference>
<keyword evidence="2" id="KW-0479">Metal-binding</keyword>
<keyword evidence="3" id="KW-0677">Repeat</keyword>
<feature type="compositionally biased region" description="Basic and acidic residues" evidence="7">
    <location>
        <begin position="632"/>
        <end position="644"/>
    </location>
</feature>
<accession>A0A7R8UZT0</accession>
<evidence type="ECO:0000256" key="2">
    <source>
        <dbReference type="ARBA" id="ARBA00022723"/>
    </source>
</evidence>
<comment type="subcellular location">
    <subcellularLocation>
        <location evidence="1">Nucleus</location>
    </subcellularLocation>
</comment>
<dbReference type="InterPro" id="IPR057618">
    <property type="entry name" value="Znf_POGZ/Z280C-D-like"/>
</dbReference>
<dbReference type="GO" id="GO:0003677">
    <property type="term" value="F:DNA binding"/>
    <property type="evidence" value="ECO:0007669"/>
    <property type="project" value="UniProtKB-KW"/>
</dbReference>
<feature type="domain" description="C2H2-type" evidence="8">
    <location>
        <begin position="868"/>
        <end position="889"/>
    </location>
</feature>
<feature type="compositionally biased region" description="Polar residues" evidence="7">
    <location>
        <begin position="1131"/>
        <end position="1147"/>
    </location>
</feature>
<dbReference type="OMA" id="PKVRTHH"/>
<evidence type="ECO:0000256" key="1">
    <source>
        <dbReference type="ARBA" id="ARBA00004123"/>
    </source>
</evidence>
<dbReference type="OrthoDB" id="10032537at2759"/>
<evidence type="ECO:0000313" key="10">
    <source>
        <dbReference type="Proteomes" id="UP000594454"/>
    </source>
</evidence>
<evidence type="ECO:0000256" key="7">
    <source>
        <dbReference type="SAM" id="MobiDB-lite"/>
    </source>
</evidence>
<keyword evidence="10" id="KW-1185">Reference proteome</keyword>
<feature type="compositionally biased region" description="Basic and acidic residues" evidence="7">
    <location>
        <begin position="661"/>
        <end position="672"/>
    </location>
</feature>
<feature type="region of interest" description="Disordered" evidence="7">
    <location>
        <begin position="1050"/>
        <end position="1157"/>
    </location>
</feature>
<dbReference type="InParanoid" id="A0A7R8UZT0"/>
<dbReference type="PANTHER" id="PTHR24406">
    <property type="entry name" value="TRANSCRIPTIONAL REPRESSOR CTCFL-RELATED"/>
    <property type="match status" value="1"/>
</dbReference>